<feature type="transmembrane region" description="Helical" evidence="1">
    <location>
        <begin position="42"/>
        <end position="65"/>
    </location>
</feature>
<proteinExistence type="predicted"/>
<accession>A0ABW2NJY8</accession>
<feature type="transmembrane region" description="Helical" evidence="1">
    <location>
        <begin position="6"/>
        <end position="30"/>
    </location>
</feature>
<dbReference type="Proteomes" id="UP001596483">
    <property type="component" value="Unassembled WGS sequence"/>
</dbReference>
<keyword evidence="1" id="KW-0472">Membrane</keyword>
<keyword evidence="1" id="KW-1133">Transmembrane helix</keyword>
<sequence length="92" mass="9868">MTVDLIVFGLIFLVLGYLIGVKKMTFLLAGFNEQRVRDKDRLGRLVGGAMGALGAIMLMAGLFGAEPAQPLLVGSVIVMLLLVVYVNAKMVE</sequence>
<protein>
    <submittedName>
        <fullName evidence="2">DUF3784 domain-containing protein</fullName>
    </submittedName>
</protein>
<name>A0ABW2NJY8_9BACL</name>
<dbReference type="EMBL" id="JBHTCT010000036">
    <property type="protein sequence ID" value="MFC7366260.1"/>
    <property type="molecule type" value="Genomic_DNA"/>
</dbReference>
<feature type="transmembrane region" description="Helical" evidence="1">
    <location>
        <begin position="71"/>
        <end position="88"/>
    </location>
</feature>
<gene>
    <name evidence="2" type="ORF">ACFQQH_14130</name>
</gene>
<evidence type="ECO:0000256" key="1">
    <source>
        <dbReference type="SAM" id="Phobius"/>
    </source>
</evidence>
<keyword evidence="3" id="KW-1185">Reference proteome</keyword>
<evidence type="ECO:0000313" key="2">
    <source>
        <dbReference type="EMBL" id="MFC7366260.1"/>
    </source>
</evidence>
<organism evidence="2 3">
    <name type="scientific">Bhargavaea changchunensis</name>
    <dbReference type="NCBI Taxonomy" id="2134037"/>
    <lineage>
        <taxon>Bacteria</taxon>
        <taxon>Bacillati</taxon>
        <taxon>Bacillota</taxon>
        <taxon>Bacilli</taxon>
        <taxon>Bacillales</taxon>
        <taxon>Caryophanaceae</taxon>
        <taxon>Bhargavaea</taxon>
    </lineage>
</organism>
<dbReference type="RefSeq" id="WP_157294323.1">
    <property type="nucleotide sequence ID" value="NZ_JBHTCT010000036.1"/>
</dbReference>
<reference evidence="3" key="1">
    <citation type="journal article" date="2019" name="Int. J. Syst. Evol. Microbiol.">
        <title>The Global Catalogue of Microorganisms (GCM) 10K type strain sequencing project: providing services to taxonomists for standard genome sequencing and annotation.</title>
        <authorList>
            <consortium name="The Broad Institute Genomics Platform"/>
            <consortium name="The Broad Institute Genome Sequencing Center for Infectious Disease"/>
            <person name="Wu L."/>
            <person name="Ma J."/>
        </authorList>
    </citation>
    <scope>NUCLEOTIDE SEQUENCE [LARGE SCALE GENOMIC DNA]</scope>
    <source>
        <strain evidence="3">JCM 4738</strain>
    </source>
</reference>
<keyword evidence="1" id="KW-0812">Transmembrane</keyword>
<evidence type="ECO:0000313" key="3">
    <source>
        <dbReference type="Proteomes" id="UP001596483"/>
    </source>
</evidence>
<comment type="caution">
    <text evidence="2">The sequence shown here is derived from an EMBL/GenBank/DDBJ whole genome shotgun (WGS) entry which is preliminary data.</text>
</comment>
<dbReference type="Pfam" id="PF12650">
    <property type="entry name" value="DUF3784"/>
    <property type="match status" value="1"/>
</dbReference>
<dbReference type="InterPro" id="IPR017259">
    <property type="entry name" value="UCP037672"/>
</dbReference>